<dbReference type="Pfam" id="PF01594">
    <property type="entry name" value="AI-2E_transport"/>
    <property type="match status" value="1"/>
</dbReference>
<dbReference type="EMBL" id="JMIH01000018">
    <property type="protein sequence ID" value="KEO73884.1"/>
    <property type="molecule type" value="Genomic_DNA"/>
</dbReference>
<dbReference type="eggNOG" id="COG0628">
    <property type="taxonomic scope" value="Bacteria"/>
</dbReference>
<evidence type="ECO:0000313" key="9">
    <source>
        <dbReference type="EMBL" id="KEO73884.1"/>
    </source>
</evidence>
<proteinExistence type="inferred from homology"/>
<name>A0A074KY50_9BACT</name>
<reference evidence="9 10" key="1">
    <citation type="submission" date="2014-04" db="EMBL/GenBank/DDBJ databases">
        <title>Characterization and application of a salt tolerant electro-active bacterium.</title>
        <authorList>
            <person name="Yang L."/>
            <person name="Wei S."/>
            <person name="Tay Q.X.M."/>
        </authorList>
    </citation>
    <scope>NUCLEOTIDE SEQUENCE [LARGE SCALE GENOMIC DNA]</scope>
    <source>
        <strain evidence="9 10">LY1</strain>
    </source>
</reference>
<sequence>MNKLLISIFILILILVLLGWYFSNITLYFLFSVVVAAALRPLTNRINSIHIFGQHIPRWTAILISFIAIISVISLVSLLFIPLIRAQIGIIYEMDIDFLYEQIQRPLSMVEDILIRWDLVRNEPGFLISMVRNNLMMSFSEINIQGFINGIINVTSNFLISLLAISFISFFLLLENGLLRRNIINLVPNKYFELSVGTFHQVETLLSNYLIGLLIQMTAIFSMAALGLSLVGVEYAFTIAIFAAVANLIPYAGPLLGAIFGILVGLSTGNFGGSTDVIFFAIRIITVFSLVQVTDNILLQPIIFSKSVKAHPLEIFVIIFVGAKIAGVLGMIFAIPIYTIFRVSFKEFYKGYKEYQIFKIN</sequence>
<dbReference type="InterPro" id="IPR002549">
    <property type="entry name" value="AI-2E-like"/>
</dbReference>
<dbReference type="PANTHER" id="PTHR21716:SF53">
    <property type="entry name" value="PERMEASE PERM-RELATED"/>
    <property type="match status" value="1"/>
</dbReference>
<evidence type="ECO:0000256" key="4">
    <source>
        <dbReference type="ARBA" id="ARBA00022475"/>
    </source>
</evidence>
<evidence type="ECO:0000256" key="3">
    <source>
        <dbReference type="ARBA" id="ARBA00022448"/>
    </source>
</evidence>
<feature type="transmembrane region" description="Helical" evidence="8">
    <location>
        <begin position="239"/>
        <end position="266"/>
    </location>
</feature>
<evidence type="ECO:0000256" key="8">
    <source>
        <dbReference type="SAM" id="Phobius"/>
    </source>
</evidence>
<keyword evidence="6 8" id="KW-1133">Transmembrane helix</keyword>
<keyword evidence="10" id="KW-1185">Reference proteome</keyword>
<keyword evidence="4" id="KW-1003">Cell membrane</keyword>
<feature type="transmembrane region" description="Helical" evidence="8">
    <location>
        <begin position="278"/>
        <end position="303"/>
    </location>
</feature>
<evidence type="ECO:0000256" key="1">
    <source>
        <dbReference type="ARBA" id="ARBA00004651"/>
    </source>
</evidence>
<evidence type="ECO:0000256" key="7">
    <source>
        <dbReference type="ARBA" id="ARBA00023136"/>
    </source>
</evidence>
<comment type="caution">
    <text evidence="9">The sequence shown here is derived from an EMBL/GenBank/DDBJ whole genome shotgun (WGS) entry which is preliminary data.</text>
</comment>
<evidence type="ECO:0000313" key="10">
    <source>
        <dbReference type="Proteomes" id="UP000027821"/>
    </source>
</evidence>
<dbReference type="PANTHER" id="PTHR21716">
    <property type="entry name" value="TRANSMEMBRANE PROTEIN"/>
    <property type="match status" value="1"/>
</dbReference>
<evidence type="ECO:0000256" key="2">
    <source>
        <dbReference type="ARBA" id="ARBA00009773"/>
    </source>
</evidence>
<keyword evidence="5 8" id="KW-0812">Transmembrane</keyword>
<dbReference type="STRING" id="1048983.EL17_10310"/>
<dbReference type="GO" id="GO:0055085">
    <property type="term" value="P:transmembrane transport"/>
    <property type="evidence" value="ECO:0007669"/>
    <property type="project" value="TreeGrafter"/>
</dbReference>
<feature type="transmembrane region" description="Helical" evidence="8">
    <location>
        <begin position="209"/>
        <end position="233"/>
    </location>
</feature>
<organism evidence="9 10">
    <name type="scientific">Anditalea andensis</name>
    <dbReference type="NCBI Taxonomy" id="1048983"/>
    <lineage>
        <taxon>Bacteria</taxon>
        <taxon>Pseudomonadati</taxon>
        <taxon>Bacteroidota</taxon>
        <taxon>Cytophagia</taxon>
        <taxon>Cytophagales</taxon>
        <taxon>Cytophagaceae</taxon>
        <taxon>Anditalea</taxon>
    </lineage>
</organism>
<evidence type="ECO:0000256" key="5">
    <source>
        <dbReference type="ARBA" id="ARBA00022692"/>
    </source>
</evidence>
<evidence type="ECO:0000256" key="6">
    <source>
        <dbReference type="ARBA" id="ARBA00022989"/>
    </source>
</evidence>
<dbReference type="OrthoDB" id="9793390at2"/>
<feature type="transmembrane region" description="Helical" evidence="8">
    <location>
        <begin position="315"/>
        <end position="341"/>
    </location>
</feature>
<comment type="subcellular location">
    <subcellularLocation>
        <location evidence="1">Cell membrane</location>
        <topology evidence="1">Multi-pass membrane protein</topology>
    </subcellularLocation>
</comment>
<accession>A0A074KY50</accession>
<keyword evidence="7 8" id="KW-0472">Membrane</keyword>
<feature type="transmembrane region" description="Helical" evidence="8">
    <location>
        <begin position="59"/>
        <end position="84"/>
    </location>
</feature>
<feature type="transmembrane region" description="Helical" evidence="8">
    <location>
        <begin position="6"/>
        <end position="39"/>
    </location>
</feature>
<gene>
    <name evidence="9" type="ORF">EL17_10310</name>
</gene>
<protein>
    <submittedName>
        <fullName evidence="9">Permease</fullName>
    </submittedName>
</protein>
<feature type="transmembrane region" description="Helical" evidence="8">
    <location>
        <begin position="147"/>
        <end position="174"/>
    </location>
</feature>
<dbReference type="Proteomes" id="UP000027821">
    <property type="component" value="Unassembled WGS sequence"/>
</dbReference>
<dbReference type="RefSeq" id="WP_035073947.1">
    <property type="nucleotide sequence ID" value="NZ_JMIH01000018.1"/>
</dbReference>
<dbReference type="AlphaFoldDB" id="A0A074KY50"/>
<dbReference type="GO" id="GO:0005886">
    <property type="term" value="C:plasma membrane"/>
    <property type="evidence" value="ECO:0007669"/>
    <property type="project" value="UniProtKB-SubCell"/>
</dbReference>
<comment type="similarity">
    <text evidence="2">Belongs to the autoinducer-2 exporter (AI-2E) (TC 2.A.86) family.</text>
</comment>
<keyword evidence="3" id="KW-0813">Transport</keyword>